<gene>
    <name evidence="1" type="ORF">L3Q82_013091</name>
</gene>
<dbReference type="EMBL" id="CM041546">
    <property type="protein sequence ID" value="KAI3360862.1"/>
    <property type="molecule type" value="Genomic_DNA"/>
</dbReference>
<organism evidence="1 2">
    <name type="scientific">Scortum barcoo</name>
    <name type="common">barcoo grunter</name>
    <dbReference type="NCBI Taxonomy" id="214431"/>
    <lineage>
        <taxon>Eukaryota</taxon>
        <taxon>Metazoa</taxon>
        <taxon>Chordata</taxon>
        <taxon>Craniata</taxon>
        <taxon>Vertebrata</taxon>
        <taxon>Euteleostomi</taxon>
        <taxon>Actinopterygii</taxon>
        <taxon>Neopterygii</taxon>
        <taxon>Teleostei</taxon>
        <taxon>Neoteleostei</taxon>
        <taxon>Acanthomorphata</taxon>
        <taxon>Eupercaria</taxon>
        <taxon>Centrarchiformes</taxon>
        <taxon>Terapontoidei</taxon>
        <taxon>Terapontidae</taxon>
        <taxon>Scortum</taxon>
    </lineage>
</organism>
<accession>A0ACB8W0Z6</accession>
<dbReference type="Proteomes" id="UP000831701">
    <property type="component" value="Chromosome 16"/>
</dbReference>
<protein>
    <submittedName>
        <fullName evidence="1">Uncharacterized protein</fullName>
    </submittedName>
</protein>
<name>A0ACB8W0Z6_9TELE</name>
<proteinExistence type="predicted"/>
<comment type="caution">
    <text evidence="1">The sequence shown here is derived from an EMBL/GenBank/DDBJ whole genome shotgun (WGS) entry which is preliminary data.</text>
</comment>
<keyword evidence="2" id="KW-1185">Reference proteome</keyword>
<sequence>MHLFAVRVFLGILFCAPHLCLGCPPGCECFFVTRTVKCVSQDLLTVPQSIPGYSRTVIITGNNIHQIGPDSFTELENVTNIILSNNRIVEVASHSFSALPNLRLLDLSGNQLALIHPEALSIPGSPLQELNLSRALHNFTALTDLATALRWGGLGGLLRLDLSGNHLGLLPPVMFSHLPSLQQLHLANNSLVAVYGGTFTGVDRLEVLDLTRNAFRTLRTDALQELEALGSIRILLGDNPYSCSCEIRDYVAWLNETRARVDADAVRCASPSGLSGTRVRGLGVQAIGCVGPVAAEVADLTLQTSYVFLGLVLGFVGMVFLFVLYLNRNGMKKWINDMRDACRDVLEGYHYRYEIDSDPRLGHISAGAGRGRQPGLALPQQLPSDTCIVQVPTDTRVKQVSPSDHP</sequence>
<reference evidence="1" key="1">
    <citation type="submission" date="2022-04" db="EMBL/GenBank/DDBJ databases">
        <title>Jade perch genome.</title>
        <authorList>
            <person name="Chao B."/>
        </authorList>
    </citation>
    <scope>NUCLEOTIDE SEQUENCE</scope>
    <source>
        <strain evidence="1">CB-2022</strain>
    </source>
</reference>
<evidence type="ECO:0000313" key="2">
    <source>
        <dbReference type="Proteomes" id="UP000831701"/>
    </source>
</evidence>
<evidence type="ECO:0000313" key="1">
    <source>
        <dbReference type="EMBL" id="KAI3360862.1"/>
    </source>
</evidence>